<accession>A0ABR0UFI3</accession>
<reference evidence="3 4" key="1">
    <citation type="journal article" date="2021" name="Comput. Struct. Biotechnol. J.">
        <title>De novo genome assembly of the potent medicinal plant Rehmannia glutinosa using nanopore technology.</title>
        <authorList>
            <person name="Ma L."/>
            <person name="Dong C."/>
            <person name="Song C."/>
            <person name="Wang X."/>
            <person name="Zheng X."/>
            <person name="Niu Y."/>
            <person name="Chen S."/>
            <person name="Feng W."/>
        </authorList>
    </citation>
    <scope>NUCLEOTIDE SEQUENCE [LARGE SCALE GENOMIC DNA]</scope>
    <source>
        <strain evidence="3">DH-2019</strain>
    </source>
</reference>
<evidence type="ECO:0000256" key="1">
    <source>
        <dbReference type="SAM" id="MobiDB-lite"/>
    </source>
</evidence>
<evidence type="ECO:0000259" key="2">
    <source>
        <dbReference type="Pfam" id="PF14111"/>
    </source>
</evidence>
<organism evidence="3 4">
    <name type="scientific">Rehmannia glutinosa</name>
    <name type="common">Chinese foxglove</name>
    <dbReference type="NCBI Taxonomy" id="99300"/>
    <lineage>
        <taxon>Eukaryota</taxon>
        <taxon>Viridiplantae</taxon>
        <taxon>Streptophyta</taxon>
        <taxon>Embryophyta</taxon>
        <taxon>Tracheophyta</taxon>
        <taxon>Spermatophyta</taxon>
        <taxon>Magnoliopsida</taxon>
        <taxon>eudicotyledons</taxon>
        <taxon>Gunneridae</taxon>
        <taxon>Pentapetalae</taxon>
        <taxon>asterids</taxon>
        <taxon>lamiids</taxon>
        <taxon>Lamiales</taxon>
        <taxon>Orobanchaceae</taxon>
        <taxon>Rehmannieae</taxon>
        <taxon>Rehmannia</taxon>
    </lineage>
</organism>
<protein>
    <recommendedName>
        <fullName evidence="2">DUF4283 domain-containing protein</fullName>
    </recommendedName>
</protein>
<dbReference type="Proteomes" id="UP001318860">
    <property type="component" value="Unassembled WGS sequence"/>
</dbReference>
<feature type="compositionally biased region" description="Basic and acidic residues" evidence="1">
    <location>
        <begin position="277"/>
        <end position="302"/>
    </location>
</feature>
<dbReference type="InterPro" id="IPR025558">
    <property type="entry name" value="DUF4283"/>
</dbReference>
<dbReference type="InterPro" id="IPR040256">
    <property type="entry name" value="At4g02000-like"/>
</dbReference>
<keyword evidence="4" id="KW-1185">Reference proteome</keyword>
<name>A0ABR0UFI3_REHGL</name>
<feature type="region of interest" description="Disordered" evidence="1">
    <location>
        <begin position="25"/>
        <end position="47"/>
    </location>
</feature>
<evidence type="ECO:0000313" key="4">
    <source>
        <dbReference type="Proteomes" id="UP001318860"/>
    </source>
</evidence>
<proteinExistence type="predicted"/>
<dbReference type="PANTHER" id="PTHR31286:SF179">
    <property type="entry name" value="RNASE H TYPE-1 DOMAIN-CONTAINING PROTEIN"/>
    <property type="match status" value="1"/>
</dbReference>
<evidence type="ECO:0000313" key="3">
    <source>
        <dbReference type="EMBL" id="KAK6121318.1"/>
    </source>
</evidence>
<dbReference type="EMBL" id="JABTTQ020002924">
    <property type="protein sequence ID" value="KAK6121318.1"/>
    <property type="molecule type" value="Genomic_DNA"/>
</dbReference>
<gene>
    <name evidence="3" type="ORF">DH2020_044944</name>
</gene>
<feature type="domain" description="DUF4283" evidence="2">
    <location>
        <begin position="84"/>
        <end position="164"/>
    </location>
</feature>
<dbReference type="Pfam" id="PF14111">
    <property type="entry name" value="DUF4283"/>
    <property type="match status" value="1"/>
</dbReference>
<dbReference type="PANTHER" id="PTHR31286">
    <property type="entry name" value="GLYCINE-RICH CELL WALL STRUCTURAL PROTEIN 1.8-LIKE"/>
    <property type="match status" value="1"/>
</dbReference>
<comment type="caution">
    <text evidence="3">The sequence shown here is derived from an EMBL/GenBank/DDBJ whole genome shotgun (WGS) entry which is preliminary data.</text>
</comment>
<sequence>MTLRVGLALSKDCLFMADPPLEGHVSSDNPPPLKSFTDVTSSSSSSHVNLSFDPEKIVPIGTISVQDGQKVLCFSSSEADRLAGAWKLTLIGKFSFAIPQPNRIAKGLCALNLKGMFSWSFANSSHVIKLQLEEDFNRLWMGTIWMVGECLMRVFKWTPTFNPKSESPIAPVWVRFPGLPIHFYDYHALFAICKKIGSPLQVDAATARKTRLSMARVCIEIDLLKERMEEIVLRFNDVVHVQKIVYERVPPYCLDCKHIGHSEENCYMNRNRVKPPPPDRRPRPFRVASDKGKEVEKPKEGFTDNPLWNGG</sequence>
<feature type="region of interest" description="Disordered" evidence="1">
    <location>
        <begin position="268"/>
        <end position="311"/>
    </location>
</feature>